<dbReference type="PANTHER" id="PTHR13234">
    <property type="entry name" value="GAMMA-INTERFERON INDUCIBLE LYSOSOMAL THIOL REDUCTASE GILT"/>
    <property type="match status" value="1"/>
</dbReference>
<evidence type="ECO:0000313" key="5">
    <source>
        <dbReference type="Proteomes" id="UP001370490"/>
    </source>
</evidence>
<dbReference type="EMBL" id="JBAMMX010000003">
    <property type="protein sequence ID" value="KAK6943991.1"/>
    <property type="molecule type" value="Genomic_DNA"/>
</dbReference>
<evidence type="ECO:0000256" key="1">
    <source>
        <dbReference type="ARBA" id="ARBA00005679"/>
    </source>
</evidence>
<feature type="chain" id="PRO_5042973973" evidence="3">
    <location>
        <begin position="26"/>
        <end position="254"/>
    </location>
</feature>
<protein>
    <submittedName>
        <fullName evidence="4">Gamma interferon inducible lysosomal thiol reductase GILT</fullName>
    </submittedName>
</protein>
<keyword evidence="5" id="KW-1185">Reference proteome</keyword>
<keyword evidence="3" id="KW-0732">Signal</keyword>
<evidence type="ECO:0000256" key="3">
    <source>
        <dbReference type="SAM" id="SignalP"/>
    </source>
</evidence>
<proteinExistence type="inferred from homology"/>
<keyword evidence="2" id="KW-0325">Glycoprotein</keyword>
<reference evidence="4 5" key="1">
    <citation type="submission" date="2023-12" db="EMBL/GenBank/DDBJ databases">
        <title>A high-quality genome assembly for Dillenia turbinata (Dilleniales).</title>
        <authorList>
            <person name="Chanderbali A."/>
        </authorList>
    </citation>
    <scope>NUCLEOTIDE SEQUENCE [LARGE SCALE GENOMIC DNA]</scope>
    <source>
        <strain evidence="4">LSX21</strain>
        <tissue evidence="4">Leaf</tissue>
    </source>
</reference>
<comment type="similarity">
    <text evidence="1">Belongs to the GILT family.</text>
</comment>
<dbReference type="PANTHER" id="PTHR13234:SF64">
    <property type="entry name" value="SAPOSIN A-TYPE DOMAIN-CONTAINING PROTEIN"/>
    <property type="match status" value="1"/>
</dbReference>
<sequence>MASPPLLSLTSLFILLLSFASPSHCFYPINSEIHSSKKVNLTLYYESLCPSCKAFVTSMQSSVFDNGIINIVNLRLVPWGNAIIDDHGEIQCQHGPKECELNFVEGCIIHTYPDPKKHFGYINCIEKLDESGDWTSCFPHSRSLKQVKDCCGSNLAEKIANGYYEETEHLKPPHDYVPWVTVNSQPLKEDFGNFIDYVCKAYKGKSPPACKSHKSTEKIAVKNPVYQVCYTGDKQHSTLATDAKKSRASANVRG</sequence>
<feature type="signal peptide" evidence="3">
    <location>
        <begin position="1"/>
        <end position="25"/>
    </location>
</feature>
<organism evidence="4 5">
    <name type="scientific">Dillenia turbinata</name>
    <dbReference type="NCBI Taxonomy" id="194707"/>
    <lineage>
        <taxon>Eukaryota</taxon>
        <taxon>Viridiplantae</taxon>
        <taxon>Streptophyta</taxon>
        <taxon>Embryophyta</taxon>
        <taxon>Tracheophyta</taxon>
        <taxon>Spermatophyta</taxon>
        <taxon>Magnoliopsida</taxon>
        <taxon>eudicotyledons</taxon>
        <taxon>Gunneridae</taxon>
        <taxon>Pentapetalae</taxon>
        <taxon>Dilleniales</taxon>
        <taxon>Dilleniaceae</taxon>
        <taxon>Dillenia</taxon>
    </lineage>
</organism>
<dbReference type="AlphaFoldDB" id="A0AAN8W9S7"/>
<comment type="caution">
    <text evidence="4">The sequence shown here is derived from an EMBL/GenBank/DDBJ whole genome shotgun (WGS) entry which is preliminary data.</text>
</comment>
<name>A0AAN8W9S7_9MAGN</name>
<dbReference type="InterPro" id="IPR004911">
    <property type="entry name" value="Interferon-induced_GILT"/>
</dbReference>
<gene>
    <name evidence="4" type="ORF">RJ641_025093</name>
</gene>
<evidence type="ECO:0000256" key="2">
    <source>
        <dbReference type="ARBA" id="ARBA00023180"/>
    </source>
</evidence>
<accession>A0AAN8W9S7</accession>
<dbReference type="Proteomes" id="UP001370490">
    <property type="component" value="Unassembled WGS sequence"/>
</dbReference>
<dbReference type="Pfam" id="PF03227">
    <property type="entry name" value="GILT"/>
    <property type="match status" value="1"/>
</dbReference>
<dbReference type="GO" id="GO:0016671">
    <property type="term" value="F:oxidoreductase activity, acting on a sulfur group of donors, disulfide as acceptor"/>
    <property type="evidence" value="ECO:0007669"/>
    <property type="project" value="InterPro"/>
</dbReference>
<evidence type="ECO:0000313" key="4">
    <source>
        <dbReference type="EMBL" id="KAK6943991.1"/>
    </source>
</evidence>